<gene>
    <name evidence="1" type="ORF">KDL01_29360</name>
</gene>
<keyword evidence="2" id="KW-1185">Reference proteome</keyword>
<evidence type="ECO:0000313" key="1">
    <source>
        <dbReference type="EMBL" id="MBR7837424.1"/>
    </source>
</evidence>
<sequence>MGIAIAYTDLQRFRDRCSMTAVSFGTGDPDYDAEALLPADRWTALPHEVAAEMHAHADVEASRIVELVRMPEIAALDAIHRFDPFGGQ</sequence>
<comment type="caution">
    <text evidence="1">The sequence shown here is derived from an EMBL/GenBank/DDBJ whole genome shotgun (WGS) entry which is preliminary data.</text>
</comment>
<reference evidence="1" key="1">
    <citation type="submission" date="2021-04" db="EMBL/GenBank/DDBJ databases">
        <title>Genome based classification of Actinospica acidithermotolerans sp. nov., an actinobacterium isolated from an Indonesian hot spring.</title>
        <authorList>
            <person name="Kusuma A.B."/>
            <person name="Putra K.E."/>
            <person name="Nafisah S."/>
            <person name="Loh J."/>
            <person name="Nouioui I."/>
            <person name="Goodfellow M."/>
        </authorList>
    </citation>
    <scope>NUCLEOTIDE SEQUENCE</scope>
    <source>
        <strain evidence="1">CSCA 57</strain>
    </source>
</reference>
<dbReference type="AlphaFoldDB" id="A0A941EZU7"/>
<protein>
    <submittedName>
        <fullName evidence="1">Uncharacterized protein</fullName>
    </submittedName>
</protein>
<dbReference type="RefSeq" id="WP_212531892.1">
    <property type="nucleotide sequence ID" value="NZ_JAGSOG010000203.1"/>
</dbReference>
<dbReference type="Proteomes" id="UP000675781">
    <property type="component" value="Unassembled WGS sequence"/>
</dbReference>
<evidence type="ECO:0000313" key="2">
    <source>
        <dbReference type="Proteomes" id="UP000675781"/>
    </source>
</evidence>
<proteinExistence type="predicted"/>
<name>A0A941EZU7_9ACTN</name>
<dbReference type="EMBL" id="JAGSOG010000203">
    <property type="protein sequence ID" value="MBR7837424.1"/>
    <property type="molecule type" value="Genomic_DNA"/>
</dbReference>
<accession>A0A941EZU7</accession>
<organism evidence="1 2">
    <name type="scientific">Actinospica durhamensis</name>
    <dbReference type="NCBI Taxonomy" id="1508375"/>
    <lineage>
        <taxon>Bacteria</taxon>
        <taxon>Bacillati</taxon>
        <taxon>Actinomycetota</taxon>
        <taxon>Actinomycetes</taxon>
        <taxon>Catenulisporales</taxon>
        <taxon>Actinospicaceae</taxon>
        <taxon>Actinospica</taxon>
    </lineage>
</organism>